<dbReference type="Proteomes" id="UP000294678">
    <property type="component" value="Unassembled WGS sequence"/>
</dbReference>
<sequence length="81" mass="9505">MLMYSYEFFIKTEKKHIDFINKIIEAYEGVGVVRTLNPKEGEIKIITLNYFIKDIEKILENLRNKGVKLEITKQGKWGGII</sequence>
<accession>A0AA46DY03</accession>
<keyword evidence="2" id="KW-1185">Reference proteome</keyword>
<evidence type="ECO:0000313" key="2">
    <source>
        <dbReference type="Proteomes" id="UP000294678"/>
    </source>
</evidence>
<dbReference type="EMBL" id="SOBG01000007">
    <property type="protein sequence ID" value="TDT68536.1"/>
    <property type="molecule type" value="Genomic_DNA"/>
</dbReference>
<organism evidence="1 2">
    <name type="scientific">Hypnocyclicus thermotrophus</name>
    <dbReference type="NCBI Taxonomy" id="1627895"/>
    <lineage>
        <taxon>Bacteria</taxon>
        <taxon>Fusobacteriati</taxon>
        <taxon>Fusobacteriota</taxon>
        <taxon>Fusobacteriia</taxon>
        <taxon>Fusobacteriales</taxon>
        <taxon>Fusobacteriaceae</taxon>
        <taxon>Hypnocyclicus</taxon>
    </lineage>
</organism>
<dbReference type="InterPro" id="IPR032587">
    <property type="entry name" value="DUF4911"/>
</dbReference>
<dbReference type="Pfam" id="PF16256">
    <property type="entry name" value="DUF4911"/>
    <property type="match status" value="1"/>
</dbReference>
<gene>
    <name evidence="1" type="ORF">EV215_1603</name>
</gene>
<name>A0AA46DY03_9FUSO</name>
<comment type="caution">
    <text evidence="1">The sequence shown here is derived from an EMBL/GenBank/DDBJ whole genome shotgun (WGS) entry which is preliminary data.</text>
</comment>
<dbReference type="AlphaFoldDB" id="A0AA46DY03"/>
<reference evidence="1 2" key="1">
    <citation type="submission" date="2019-03" db="EMBL/GenBank/DDBJ databases">
        <title>Genomic Encyclopedia of Type Strains, Phase IV (KMG-IV): sequencing the most valuable type-strain genomes for metagenomic binning, comparative biology and taxonomic classification.</title>
        <authorList>
            <person name="Goeker M."/>
        </authorList>
    </citation>
    <scope>NUCLEOTIDE SEQUENCE [LARGE SCALE GENOMIC DNA]</scope>
    <source>
        <strain evidence="1 2">DSM 100055</strain>
    </source>
</reference>
<proteinExistence type="predicted"/>
<protein>
    <submittedName>
        <fullName evidence="1">Uncharacterized protein DUF4911</fullName>
    </submittedName>
</protein>
<evidence type="ECO:0000313" key="1">
    <source>
        <dbReference type="EMBL" id="TDT68536.1"/>
    </source>
</evidence>